<gene>
    <name evidence="1" type="ORF">GN244_ATG20169</name>
</gene>
<dbReference type="EMBL" id="WSZM01001130">
    <property type="protein sequence ID" value="KAF4028168.1"/>
    <property type="molecule type" value="Genomic_DNA"/>
</dbReference>
<protein>
    <submittedName>
        <fullName evidence="1">Uncharacterized protein</fullName>
    </submittedName>
</protein>
<dbReference type="Proteomes" id="UP000602510">
    <property type="component" value="Unassembled WGS sequence"/>
</dbReference>
<keyword evidence="2" id="KW-1185">Reference proteome</keyword>
<evidence type="ECO:0000313" key="1">
    <source>
        <dbReference type="EMBL" id="KAF4028168.1"/>
    </source>
</evidence>
<organism evidence="1 2">
    <name type="scientific">Phytophthora infestans</name>
    <name type="common">Potato late blight agent</name>
    <name type="synonym">Botrytis infestans</name>
    <dbReference type="NCBI Taxonomy" id="4787"/>
    <lineage>
        <taxon>Eukaryota</taxon>
        <taxon>Sar</taxon>
        <taxon>Stramenopiles</taxon>
        <taxon>Oomycota</taxon>
        <taxon>Peronosporomycetes</taxon>
        <taxon>Peronosporales</taxon>
        <taxon>Peronosporaceae</taxon>
        <taxon>Phytophthora</taxon>
    </lineage>
</organism>
<sequence length="76" mass="9046">MVKFPMGFPGRTRRGAANREQKRVCKTCYNVFKERNDEPEKSDMTKFINRVINIEWDEVNPEKLQQVQEASRRGEK</sequence>
<comment type="caution">
    <text evidence="1">The sequence shown here is derived from an EMBL/GenBank/DDBJ whole genome shotgun (WGS) entry which is preliminary data.</text>
</comment>
<reference evidence="1" key="1">
    <citation type="submission" date="2020-04" db="EMBL/GenBank/DDBJ databases">
        <title>Hybrid Assembly of Korean Phytophthora infestans isolates.</title>
        <authorList>
            <person name="Prokchorchik M."/>
            <person name="Lee Y."/>
            <person name="Seo J."/>
            <person name="Cho J.-H."/>
            <person name="Park Y.-E."/>
            <person name="Jang D.-C."/>
            <person name="Im J.-S."/>
            <person name="Choi J.-G."/>
            <person name="Park H.-J."/>
            <person name="Lee G.-B."/>
            <person name="Lee Y.-G."/>
            <person name="Hong S.-Y."/>
            <person name="Cho K."/>
            <person name="Sohn K.H."/>
        </authorList>
    </citation>
    <scope>NUCLEOTIDE SEQUENCE</scope>
    <source>
        <strain evidence="1">KR_1_A1</strain>
    </source>
</reference>
<evidence type="ECO:0000313" key="2">
    <source>
        <dbReference type="Proteomes" id="UP000602510"/>
    </source>
</evidence>
<proteinExistence type="predicted"/>
<dbReference type="AlphaFoldDB" id="A0A833SFS2"/>
<accession>A0A833SFS2</accession>
<name>A0A833SFS2_PHYIN</name>